<dbReference type="Pfam" id="PF18985">
    <property type="entry name" value="DUF5718"/>
    <property type="match status" value="1"/>
</dbReference>
<dbReference type="OrthoDB" id="356878at2"/>
<evidence type="ECO:0000313" key="1">
    <source>
        <dbReference type="EMBL" id="SON51778.1"/>
    </source>
</evidence>
<sequence>MLCIGIIGNFSGHLSGAENVEEDTLPNGIFVIHCDHNETLSSGNLAHYPVKGTRVDIEPEFVLRCKVNYDDSGQVSALMATQITIGNDFTIRELEGSKKISERKAWGEKSKGINQTWWDVLRLSPANYGNNLKLVSYLERNETLHLATPVVDCTELKVFYCHLMAWMTDRINHQQDDGMYEAILPTLKTQNYPEELVLYTGAPNYTSWGEDNFVQKGDKVHIAAFNSDFVSEQTVREMFERNKSVNNDELLSFSQLVV</sequence>
<dbReference type="EMBL" id="LT960612">
    <property type="protein sequence ID" value="SON51778.1"/>
    <property type="molecule type" value="Genomic_DNA"/>
</dbReference>
<dbReference type="InterPro" id="IPR043776">
    <property type="entry name" value="DUF5718"/>
</dbReference>
<accession>A0A2N8ZIQ0</accession>
<protein>
    <submittedName>
        <fullName evidence="1">Uncharacterized protein</fullName>
    </submittedName>
</protein>
<dbReference type="RefSeq" id="WP_102524169.1">
    <property type="nucleotide sequence ID" value="NZ_LT960612.1"/>
</dbReference>
<evidence type="ECO:0000313" key="2">
    <source>
        <dbReference type="Proteomes" id="UP000235828"/>
    </source>
</evidence>
<dbReference type="AlphaFoldDB" id="A0A2N8ZIQ0"/>
<organism evidence="1 2">
    <name type="scientific">Vibrio tapetis subsp. tapetis</name>
    <dbReference type="NCBI Taxonomy" id="1671868"/>
    <lineage>
        <taxon>Bacteria</taxon>
        <taxon>Pseudomonadati</taxon>
        <taxon>Pseudomonadota</taxon>
        <taxon>Gammaproteobacteria</taxon>
        <taxon>Vibrionales</taxon>
        <taxon>Vibrionaceae</taxon>
        <taxon>Vibrio</taxon>
    </lineage>
</organism>
<dbReference type="Proteomes" id="UP000235828">
    <property type="component" value="Chromosome B"/>
</dbReference>
<gene>
    <name evidence="1" type="ORF">VTAP4600_B0167</name>
</gene>
<proteinExistence type="predicted"/>
<dbReference type="KEGG" id="vta:B0167"/>
<name>A0A2N8ZIQ0_9VIBR</name>
<reference evidence="1 2" key="1">
    <citation type="submission" date="2017-10" db="EMBL/GenBank/DDBJ databases">
        <authorList>
            <person name="Banno H."/>
            <person name="Chua N.-H."/>
        </authorList>
    </citation>
    <scope>NUCLEOTIDE SEQUENCE [LARGE SCALE GENOMIC DNA]</scope>
    <source>
        <strain evidence="1">Vibrio tapetis CECT4600</strain>
    </source>
</reference>
<keyword evidence="2" id="KW-1185">Reference proteome</keyword>